<keyword evidence="3" id="KW-1185">Reference proteome</keyword>
<name>A0ABT3GE76_9BACT</name>
<reference evidence="2 3" key="1">
    <citation type="submission" date="2022-10" db="EMBL/GenBank/DDBJ databases">
        <title>Luteolibacter arcticus strain CCTCC AB 2014275, whole genome shotgun sequencing project.</title>
        <authorList>
            <person name="Zhao G."/>
            <person name="Shen L."/>
        </authorList>
    </citation>
    <scope>NUCLEOTIDE SEQUENCE [LARGE SCALE GENOMIC DNA]</scope>
    <source>
        <strain evidence="2 3">CCTCC AB 2014275</strain>
    </source>
</reference>
<protein>
    <recommendedName>
        <fullName evidence="4">PEP-CTERM protein-sorting domain-containing protein</fullName>
    </recommendedName>
</protein>
<dbReference type="RefSeq" id="WP_264486040.1">
    <property type="nucleotide sequence ID" value="NZ_JAPDDT010000002.1"/>
</dbReference>
<evidence type="ECO:0008006" key="4">
    <source>
        <dbReference type="Google" id="ProtNLM"/>
    </source>
</evidence>
<comment type="caution">
    <text evidence="2">The sequence shown here is derived from an EMBL/GenBank/DDBJ whole genome shotgun (WGS) entry which is preliminary data.</text>
</comment>
<evidence type="ECO:0000313" key="3">
    <source>
        <dbReference type="Proteomes" id="UP001320876"/>
    </source>
</evidence>
<dbReference type="EMBL" id="JAPDDT010000002">
    <property type="protein sequence ID" value="MCW1921930.1"/>
    <property type="molecule type" value="Genomic_DNA"/>
</dbReference>
<sequence length="269" mass="28489">MKLRFVAPFAVALALVSARTDAAITTTFSFVTDVWTNGANTQTGYQTEATSGSVSKDGITMTFQSSLSGTAVAGSRNLTLVTSGNPTGFNIATEDDANDLEGTLLHYQRWDFSFSQAVILRNLGMDDIDSDKTDLSVGDGFRDAIAAEAFQGQSFGPIGSGTDADFSEDLGSSLSLGIISAGSGQTLNYVLSGPAGNPNNAPAYRAYINFGNTPIQSFSIYSFSDRDNVHRVSLFQSLLQVEAAEVIPEPSSSLLALVALPLLARRKRK</sequence>
<gene>
    <name evidence="2" type="ORF">OKA05_05160</name>
</gene>
<accession>A0ABT3GE76</accession>
<organism evidence="2 3">
    <name type="scientific">Luteolibacter arcticus</name>
    <dbReference type="NCBI Taxonomy" id="1581411"/>
    <lineage>
        <taxon>Bacteria</taxon>
        <taxon>Pseudomonadati</taxon>
        <taxon>Verrucomicrobiota</taxon>
        <taxon>Verrucomicrobiia</taxon>
        <taxon>Verrucomicrobiales</taxon>
        <taxon>Verrucomicrobiaceae</taxon>
        <taxon>Luteolibacter</taxon>
    </lineage>
</organism>
<keyword evidence="1" id="KW-0732">Signal</keyword>
<feature type="chain" id="PRO_5047333283" description="PEP-CTERM protein-sorting domain-containing protein" evidence="1">
    <location>
        <begin position="23"/>
        <end position="269"/>
    </location>
</feature>
<proteinExistence type="predicted"/>
<evidence type="ECO:0000256" key="1">
    <source>
        <dbReference type="SAM" id="SignalP"/>
    </source>
</evidence>
<feature type="signal peptide" evidence="1">
    <location>
        <begin position="1"/>
        <end position="22"/>
    </location>
</feature>
<dbReference type="Proteomes" id="UP001320876">
    <property type="component" value="Unassembled WGS sequence"/>
</dbReference>
<evidence type="ECO:0000313" key="2">
    <source>
        <dbReference type="EMBL" id="MCW1921930.1"/>
    </source>
</evidence>